<dbReference type="PROSITE" id="PS51014">
    <property type="entry name" value="COBK_CBIJ"/>
    <property type="match status" value="1"/>
</dbReference>
<dbReference type="KEGG" id="bgz:XH91_22820"/>
<keyword evidence="3 5" id="KW-0560">Oxidoreductase</keyword>
<keyword evidence="2" id="KW-0169">Cobalamin biosynthesis</keyword>
<evidence type="ECO:0000313" key="6">
    <source>
        <dbReference type="Proteomes" id="UP000288972"/>
    </source>
</evidence>
<dbReference type="AlphaFoldDB" id="A0AAE5X374"/>
<protein>
    <submittedName>
        <fullName evidence="4">Cobalt-precorrin-6A reductase</fullName>
        <ecNumber evidence="5">1.3.1.106</ecNumber>
    </submittedName>
</protein>
<dbReference type="EC" id="1.3.1.106" evidence="5"/>
<evidence type="ECO:0000256" key="3">
    <source>
        <dbReference type="ARBA" id="ARBA00023002"/>
    </source>
</evidence>
<gene>
    <name evidence="5" type="ORF">EAS56_11370</name>
    <name evidence="4" type="ORF">XH91_22820</name>
</gene>
<dbReference type="EMBL" id="CP030053">
    <property type="protein sequence ID" value="QAU47899.1"/>
    <property type="molecule type" value="Genomic_DNA"/>
</dbReference>
<dbReference type="InterPro" id="IPR003723">
    <property type="entry name" value="Precorrin-6x_reduct"/>
</dbReference>
<reference evidence="4 6" key="1">
    <citation type="submission" date="2018-06" db="EMBL/GenBank/DDBJ databases">
        <title>Comparative genomics of rhizobia nodulating Arachis hypogaea in China.</title>
        <authorList>
            <person name="Li Y."/>
        </authorList>
    </citation>
    <scope>NUCLEOTIDE SEQUENCE [LARGE SCALE GENOMIC DNA]</scope>
    <source>
        <strain evidence="4 6">CCBAU 51670</strain>
    </source>
</reference>
<accession>A0AAE5X374</accession>
<dbReference type="EMBL" id="RDQZ01000007">
    <property type="protein sequence ID" value="RXH14457.1"/>
    <property type="molecule type" value="Genomic_DNA"/>
</dbReference>
<evidence type="ECO:0000256" key="2">
    <source>
        <dbReference type="ARBA" id="ARBA00022573"/>
    </source>
</evidence>
<organism evidence="4 6">
    <name type="scientific">Bradyrhizobium guangzhouense</name>
    <dbReference type="NCBI Taxonomy" id="1325095"/>
    <lineage>
        <taxon>Bacteria</taxon>
        <taxon>Pseudomonadati</taxon>
        <taxon>Pseudomonadota</taxon>
        <taxon>Alphaproteobacteria</taxon>
        <taxon>Hyphomicrobiales</taxon>
        <taxon>Nitrobacteraceae</taxon>
        <taxon>Bradyrhizobium</taxon>
    </lineage>
</organism>
<dbReference type="Pfam" id="PF02571">
    <property type="entry name" value="CbiJ"/>
    <property type="match status" value="1"/>
</dbReference>
<dbReference type="GO" id="GO:0009236">
    <property type="term" value="P:cobalamin biosynthetic process"/>
    <property type="evidence" value="ECO:0007669"/>
    <property type="project" value="UniProtKB-KW"/>
</dbReference>
<dbReference type="NCBIfam" id="NF005968">
    <property type="entry name" value="PRK08057.1-2"/>
    <property type="match status" value="1"/>
</dbReference>
<evidence type="ECO:0000313" key="5">
    <source>
        <dbReference type="EMBL" id="RXH14457.1"/>
    </source>
</evidence>
<dbReference type="Proteomes" id="UP000290401">
    <property type="component" value="Unassembled WGS sequence"/>
</dbReference>
<name>A0AAE5X374_9BRAD</name>
<evidence type="ECO:0000256" key="1">
    <source>
        <dbReference type="ARBA" id="ARBA00004953"/>
    </source>
</evidence>
<evidence type="ECO:0000313" key="7">
    <source>
        <dbReference type="Proteomes" id="UP000290401"/>
    </source>
</evidence>
<sequence>MTRALILGGIADASLLAAEIARAGIDAVYSYGGRTRAPADQPLPTRIGGFGGVSGLVDYIRGEGVTHVIDATHPFAAEMSRHAIAACAETGTPLIALERAPWRRAPGDIWIEVDDVNAAAAALPEAPANVFLAIGRQHIAPFAARPQHAYTLRFVDPPEAPLPFAGDVIVSRGPFTLDGELAMMRARGIAWIVARNSGGDGAYAKIDAARKLGLPVIMISRPQLPERSRVESVTDVMQWLGHSTRLGA</sequence>
<dbReference type="NCBIfam" id="TIGR00715">
    <property type="entry name" value="precor6x_red"/>
    <property type="match status" value="1"/>
</dbReference>
<keyword evidence="7" id="KW-1185">Reference proteome</keyword>
<dbReference type="RefSeq" id="WP_128952653.1">
    <property type="nucleotide sequence ID" value="NZ_CP030053.1"/>
</dbReference>
<reference evidence="5 7" key="2">
    <citation type="submission" date="2018-10" db="EMBL/GenBank/DDBJ databases">
        <title>Bradyrhizobium sp. nov., effective nodules isolated from peanut in China.</title>
        <authorList>
            <person name="Li Y."/>
        </authorList>
    </citation>
    <scope>NUCLEOTIDE SEQUENCE [LARGE SCALE GENOMIC DNA]</scope>
    <source>
        <strain evidence="5 7">CCBAU 53426</strain>
    </source>
</reference>
<evidence type="ECO:0000313" key="4">
    <source>
        <dbReference type="EMBL" id="QAU47899.1"/>
    </source>
</evidence>
<dbReference type="GO" id="GO:0016994">
    <property type="term" value="F:precorrin-6A reductase activity"/>
    <property type="evidence" value="ECO:0007669"/>
    <property type="project" value="InterPro"/>
</dbReference>
<dbReference type="PANTHER" id="PTHR36925">
    <property type="entry name" value="COBALT-PRECORRIN-6A REDUCTASE"/>
    <property type="match status" value="1"/>
</dbReference>
<dbReference type="Proteomes" id="UP000288972">
    <property type="component" value="Chromosome"/>
</dbReference>
<comment type="pathway">
    <text evidence="1">Cofactor biosynthesis; adenosylcobalamin biosynthesis.</text>
</comment>
<proteinExistence type="predicted"/>
<dbReference type="PANTHER" id="PTHR36925:SF1">
    <property type="entry name" value="COBALT-PRECORRIN-6A REDUCTASE"/>
    <property type="match status" value="1"/>
</dbReference>